<keyword evidence="5 8" id="KW-0812">Transmembrane</keyword>
<feature type="transmembrane region" description="Helical" evidence="8">
    <location>
        <begin position="156"/>
        <end position="177"/>
    </location>
</feature>
<evidence type="ECO:0000256" key="7">
    <source>
        <dbReference type="ARBA" id="ARBA00023136"/>
    </source>
</evidence>
<feature type="transmembrane region" description="Helical" evidence="8">
    <location>
        <begin position="41"/>
        <end position="59"/>
    </location>
</feature>
<keyword evidence="10" id="KW-1185">Reference proteome</keyword>
<comment type="subcellular location">
    <subcellularLocation>
        <location evidence="1">Cell membrane</location>
        <topology evidence="1">Multi-pass membrane protein</topology>
    </subcellularLocation>
</comment>
<dbReference type="Pfam" id="PF02653">
    <property type="entry name" value="BPD_transp_2"/>
    <property type="match status" value="1"/>
</dbReference>
<gene>
    <name evidence="9" type="ordered locus">Kole_0603</name>
</gene>
<dbReference type="CDD" id="cd06579">
    <property type="entry name" value="TM_PBP1_transp_AraH_like"/>
    <property type="match status" value="1"/>
</dbReference>
<feature type="transmembrane region" description="Helical" evidence="8">
    <location>
        <begin position="262"/>
        <end position="281"/>
    </location>
</feature>
<keyword evidence="7 8" id="KW-0472">Membrane</keyword>
<proteinExistence type="predicted"/>
<keyword evidence="3" id="KW-1003">Cell membrane</keyword>
<dbReference type="EMBL" id="CP001634">
    <property type="protein sequence ID" value="ACR79321.1"/>
    <property type="molecule type" value="Genomic_DNA"/>
</dbReference>
<dbReference type="KEGG" id="kol:Kole_0603"/>
<dbReference type="RefSeq" id="WP_012745103.1">
    <property type="nucleotide sequence ID" value="NC_012785.1"/>
</dbReference>
<evidence type="ECO:0000256" key="8">
    <source>
        <dbReference type="SAM" id="Phobius"/>
    </source>
</evidence>
<sequence>MLKKIIDFFRKFPIIVGFLGIVILFSILSDRFLTLSNFLNVLRQISINAIMAFGMTFVILSGGIDLSVGSVFALSAVVGASILKGGSILWGVLAALGVGAAMGTFNGFIIARMKLQPFIVTLSTMAIARSFTQVYTQGRPITGLPAAFREFGRGEWLQVPIPIYIMAGVFVAGFYILTNTKLGLYTYSIGGNEEATRLSGVKVDRYKVIIYMISGLLSALSALILTARLNSAQPIFGMGYELDAIAAVVLGGTSLSGGKGSIIGTLFGALVMGIINNGMNLVNVSPFYQQAVKGAVILLAVMAERAGQK</sequence>
<organism evidence="9 10">
    <name type="scientific">Kosmotoga olearia (strain ATCC BAA-1733 / DSM 21960 / TBF 19.5.1)</name>
    <dbReference type="NCBI Taxonomy" id="521045"/>
    <lineage>
        <taxon>Bacteria</taxon>
        <taxon>Thermotogati</taxon>
        <taxon>Thermotogota</taxon>
        <taxon>Thermotogae</taxon>
        <taxon>Kosmotogales</taxon>
        <taxon>Kosmotogaceae</taxon>
        <taxon>Kosmotoga</taxon>
    </lineage>
</organism>
<keyword evidence="2" id="KW-0813">Transport</keyword>
<name>C5CEZ2_KOSOT</name>
<dbReference type="Proteomes" id="UP000002382">
    <property type="component" value="Chromosome"/>
</dbReference>
<feature type="transmembrane region" description="Helical" evidence="8">
    <location>
        <begin position="12"/>
        <end position="29"/>
    </location>
</feature>
<keyword evidence="4" id="KW-0997">Cell inner membrane</keyword>
<feature type="transmembrane region" description="Helical" evidence="8">
    <location>
        <begin position="89"/>
        <end position="111"/>
    </location>
</feature>
<dbReference type="InterPro" id="IPR001851">
    <property type="entry name" value="ABC_transp_permease"/>
</dbReference>
<reference evidence="9 10" key="1">
    <citation type="submission" date="2009-06" db="EMBL/GenBank/DDBJ databases">
        <title>Complete sequence of Thermotogales bacterium TBF 19.5.1.</title>
        <authorList>
            <consortium name="US DOE Joint Genome Institute"/>
            <person name="Lucas S."/>
            <person name="Copeland A."/>
            <person name="Lapidus A."/>
            <person name="Glavina del Rio T."/>
            <person name="Tice H."/>
            <person name="Bruce D."/>
            <person name="Goodwin L."/>
            <person name="Pitluck S."/>
            <person name="Chertkov O."/>
            <person name="Brettin T."/>
            <person name="Detter J.C."/>
            <person name="Han C."/>
            <person name="Schmutz J."/>
            <person name="Larimer F."/>
            <person name="Land M."/>
            <person name="Hauser L."/>
            <person name="Kyrpides N."/>
            <person name="Ovchinnikova G."/>
            <person name="Noll K."/>
        </authorList>
    </citation>
    <scope>NUCLEOTIDE SEQUENCE [LARGE SCALE GENOMIC DNA]</scope>
    <source>
        <strain evidence="10">ATCC BAA-1733 / DSM 21960 / TBF 19.5.1</strain>
    </source>
</reference>
<evidence type="ECO:0000256" key="2">
    <source>
        <dbReference type="ARBA" id="ARBA00022448"/>
    </source>
</evidence>
<feature type="transmembrane region" description="Helical" evidence="8">
    <location>
        <begin position="66"/>
        <end position="83"/>
    </location>
</feature>
<dbReference type="eggNOG" id="COG1172">
    <property type="taxonomic scope" value="Bacteria"/>
</dbReference>
<accession>C5CEZ2</accession>
<dbReference type="HOGENOM" id="CLU_028880_2_2_0"/>
<protein>
    <submittedName>
        <fullName evidence="9">Inner-membrane translocator</fullName>
    </submittedName>
</protein>
<feature type="transmembrane region" description="Helical" evidence="8">
    <location>
        <begin position="208"/>
        <end position="229"/>
    </location>
</feature>
<evidence type="ECO:0000256" key="6">
    <source>
        <dbReference type="ARBA" id="ARBA00022989"/>
    </source>
</evidence>
<keyword evidence="6 8" id="KW-1133">Transmembrane helix</keyword>
<evidence type="ECO:0000256" key="5">
    <source>
        <dbReference type="ARBA" id="ARBA00022692"/>
    </source>
</evidence>
<dbReference type="GO" id="GO:0022857">
    <property type="term" value="F:transmembrane transporter activity"/>
    <property type="evidence" value="ECO:0007669"/>
    <property type="project" value="InterPro"/>
</dbReference>
<reference evidence="9 10" key="2">
    <citation type="journal article" date="2011" name="J. Bacteriol.">
        <title>Genome Sequence of Kosmotoga olearia Strain TBF 19.5.1, a Thermophilic Bacterium with a Wide Growth Temperature Range, Isolated from the Troll B Oil Platform in the North Sea.</title>
        <authorList>
            <person name="Swithers K.S."/>
            <person name="Dipippo J.L."/>
            <person name="Bruce D.C."/>
            <person name="Detter C."/>
            <person name="Tapia R."/>
            <person name="Han S."/>
            <person name="Goodwin L.A."/>
            <person name="Han J."/>
            <person name="Woyke T."/>
            <person name="Pitluck S."/>
            <person name="Pennacchio L."/>
            <person name="Nolan M."/>
            <person name="Mikhailova N."/>
            <person name="Land M.L."/>
            <person name="Nesbo C.L."/>
            <person name="Gogarten J.P."/>
            <person name="Noll K.M."/>
        </authorList>
    </citation>
    <scope>NUCLEOTIDE SEQUENCE [LARGE SCALE GENOMIC DNA]</scope>
    <source>
        <strain evidence="10">ATCC BAA-1733 / DSM 21960 / TBF 19.5.1</strain>
    </source>
</reference>
<evidence type="ECO:0000256" key="4">
    <source>
        <dbReference type="ARBA" id="ARBA00022519"/>
    </source>
</evidence>
<dbReference type="GO" id="GO:0005886">
    <property type="term" value="C:plasma membrane"/>
    <property type="evidence" value="ECO:0007669"/>
    <property type="project" value="UniProtKB-SubCell"/>
</dbReference>
<evidence type="ECO:0000313" key="10">
    <source>
        <dbReference type="Proteomes" id="UP000002382"/>
    </source>
</evidence>
<evidence type="ECO:0000256" key="1">
    <source>
        <dbReference type="ARBA" id="ARBA00004651"/>
    </source>
</evidence>
<dbReference type="PANTHER" id="PTHR32196">
    <property type="entry name" value="ABC TRANSPORTER PERMEASE PROTEIN YPHD-RELATED-RELATED"/>
    <property type="match status" value="1"/>
</dbReference>
<feature type="transmembrane region" description="Helical" evidence="8">
    <location>
        <begin position="118"/>
        <end position="136"/>
    </location>
</feature>
<dbReference type="PANTHER" id="PTHR32196:SF21">
    <property type="entry name" value="ABC TRANSPORTER PERMEASE PROTEIN YPHD-RELATED"/>
    <property type="match status" value="1"/>
</dbReference>
<evidence type="ECO:0000313" key="9">
    <source>
        <dbReference type="EMBL" id="ACR79321.1"/>
    </source>
</evidence>
<evidence type="ECO:0000256" key="3">
    <source>
        <dbReference type="ARBA" id="ARBA00022475"/>
    </source>
</evidence>
<dbReference type="AlphaFoldDB" id="C5CEZ2"/>
<dbReference type="STRING" id="521045.Kole_0603"/>